<dbReference type="PRINTS" id="PR00385">
    <property type="entry name" value="P450"/>
</dbReference>
<keyword evidence="3 8" id="KW-0349">Heme</keyword>
<evidence type="ECO:0000256" key="3">
    <source>
        <dbReference type="ARBA" id="ARBA00022617"/>
    </source>
</evidence>
<evidence type="ECO:0000256" key="2">
    <source>
        <dbReference type="ARBA" id="ARBA00010617"/>
    </source>
</evidence>
<dbReference type="InterPro" id="IPR001128">
    <property type="entry name" value="Cyt_P450"/>
</dbReference>
<dbReference type="PRINTS" id="PR00463">
    <property type="entry name" value="EP450I"/>
</dbReference>
<dbReference type="InterPro" id="IPR036396">
    <property type="entry name" value="Cyt_P450_sf"/>
</dbReference>
<dbReference type="PROSITE" id="PS00086">
    <property type="entry name" value="CYTOCHROME_P450"/>
    <property type="match status" value="1"/>
</dbReference>
<dbReference type="InterPro" id="IPR017972">
    <property type="entry name" value="Cyt_P450_CS"/>
</dbReference>
<dbReference type="InterPro" id="IPR050364">
    <property type="entry name" value="Cytochrome_P450_fung"/>
</dbReference>
<dbReference type="GO" id="GO:0005506">
    <property type="term" value="F:iron ion binding"/>
    <property type="evidence" value="ECO:0007669"/>
    <property type="project" value="InterPro"/>
</dbReference>
<dbReference type="STRING" id="1220188.A0A4S3J530"/>
<dbReference type="GO" id="GO:0020037">
    <property type="term" value="F:heme binding"/>
    <property type="evidence" value="ECO:0007669"/>
    <property type="project" value="InterPro"/>
</dbReference>
<protein>
    <recommendedName>
        <fullName evidence="12">Cytochrome P450</fullName>
    </recommendedName>
</protein>
<sequence>MPYGPEWQLHRRLSSNLLNAKASNAYRYLQDIESKQLLHEFLSSHDFHIALEVDCWNWSKEARQRSEAKELPWEVTCYAIGELYVAGIHTTKMILEMFVMVCILHPEVVRKGQEELDSVVGAERLPSFTGLESLPYIRALVSELLRWRPISPIGVPHAVIKDDEYLGYFIPAGSTIIANQLGMNHDETIFDDPSRFNQVRYLQNPSLPVSAFGFGRRLCPGHYLAHGSLHIVISRLVWAYDMFSDENQPGEPANPTFFNARFSVRSVDRQQIIEKEKSVADKDEKAIMEKIRDKIRSVDM</sequence>
<dbReference type="SUPFAM" id="SSF48264">
    <property type="entry name" value="Cytochrome P450"/>
    <property type="match status" value="1"/>
</dbReference>
<name>A0A4S3J530_9EURO</name>
<evidence type="ECO:0000256" key="8">
    <source>
        <dbReference type="PIRSR" id="PIRSR602401-1"/>
    </source>
</evidence>
<dbReference type="Proteomes" id="UP000308092">
    <property type="component" value="Unassembled WGS sequence"/>
</dbReference>
<evidence type="ECO:0000313" key="11">
    <source>
        <dbReference type="Proteomes" id="UP000308092"/>
    </source>
</evidence>
<dbReference type="GO" id="GO:0016705">
    <property type="term" value="F:oxidoreductase activity, acting on paired donors, with incorporation or reduction of molecular oxygen"/>
    <property type="evidence" value="ECO:0007669"/>
    <property type="project" value="InterPro"/>
</dbReference>
<proteinExistence type="inferred from homology"/>
<dbReference type="Pfam" id="PF00067">
    <property type="entry name" value="p450"/>
    <property type="match status" value="1"/>
</dbReference>
<keyword evidence="5 9" id="KW-0560">Oxidoreductase</keyword>
<dbReference type="VEuPathDB" id="FungiDB:EYZ11_010532"/>
<dbReference type="PANTHER" id="PTHR46300:SF1">
    <property type="entry name" value="P450, PUTATIVE (EUROFUNG)-RELATED"/>
    <property type="match status" value="1"/>
</dbReference>
<reference evidence="10 11" key="1">
    <citation type="submission" date="2019-03" db="EMBL/GenBank/DDBJ databases">
        <title>The genome sequence of a newly discovered highly antifungal drug resistant Aspergillus species, Aspergillus tanneri NIH 1004.</title>
        <authorList>
            <person name="Mounaud S."/>
            <person name="Singh I."/>
            <person name="Joardar V."/>
            <person name="Pakala S."/>
            <person name="Pakala S."/>
            <person name="Venepally P."/>
            <person name="Hoover J."/>
            <person name="Nierman W."/>
            <person name="Chung J."/>
            <person name="Losada L."/>
        </authorList>
    </citation>
    <scope>NUCLEOTIDE SEQUENCE [LARGE SCALE GENOMIC DNA]</scope>
    <source>
        <strain evidence="10 11">NIH1004</strain>
    </source>
</reference>
<comment type="caution">
    <text evidence="10">The sequence shown here is derived from an EMBL/GenBank/DDBJ whole genome shotgun (WGS) entry which is preliminary data.</text>
</comment>
<keyword evidence="11" id="KW-1185">Reference proteome</keyword>
<keyword evidence="4 8" id="KW-0479">Metal-binding</keyword>
<dbReference type="Gene3D" id="1.10.630.10">
    <property type="entry name" value="Cytochrome P450"/>
    <property type="match status" value="1"/>
</dbReference>
<keyword evidence="7 9" id="KW-0503">Monooxygenase</keyword>
<dbReference type="EMBL" id="SOSA01000573">
    <property type="protein sequence ID" value="THC90003.1"/>
    <property type="molecule type" value="Genomic_DNA"/>
</dbReference>
<evidence type="ECO:0000256" key="5">
    <source>
        <dbReference type="ARBA" id="ARBA00023002"/>
    </source>
</evidence>
<gene>
    <name evidence="10" type="ORF">EYZ11_010532</name>
</gene>
<dbReference type="PANTHER" id="PTHR46300">
    <property type="entry name" value="P450, PUTATIVE (EUROFUNG)-RELATED-RELATED"/>
    <property type="match status" value="1"/>
</dbReference>
<accession>A0A4S3J530</accession>
<keyword evidence="6 8" id="KW-0408">Iron</keyword>
<evidence type="ECO:0000256" key="9">
    <source>
        <dbReference type="RuleBase" id="RU000461"/>
    </source>
</evidence>
<dbReference type="AlphaFoldDB" id="A0A4S3J530"/>
<evidence type="ECO:0000256" key="4">
    <source>
        <dbReference type="ARBA" id="ARBA00022723"/>
    </source>
</evidence>
<evidence type="ECO:0000256" key="7">
    <source>
        <dbReference type="ARBA" id="ARBA00023033"/>
    </source>
</evidence>
<evidence type="ECO:0008006" key="12">
    <source>
        <dbReference type="Google" id="ProtNLM"/>
    </source>
</evidence>
<comment type="cofactor">
    <cofactor evidence="1 8">
        <name>heme</name>
        <dbReference type="ChEBI" id="CHEBI:30413"/>
    </cofactor>
</comment>
<dbReference type="InterPro" id="IPR002401">
    <property type="entry name" value="Cyt_P450_E_grp-I"/>
</dbReference>
<feature type="binding site" description="axial binding residue" evidence="8">
    <location>
        <position position="219"/>
    </location>
    <ligand>
        <name>heme</name>
        <dbReference type="ChEBI" id="CHEBI:30413"/>
    </ligand>
    <ligandPart>
        <name>Fe</name>
        <dbReference type="ChEBI" id="CHEBI:18248"/>
    </ligandPart>
</feature>
<evidence type="ECO:0000256" key="1">
    <source>
        <dbReference type="ARBA" id="ARBA00001971"/>
    </source>
</evidence>
<evidence type="ECO:0000256" key="6">
    <source>
        <dbReference type="ARBA" id="ARBA00023004"/>
    </source>
</evidence>
<evidence type="ECO:0000313" key="10">
    <source>
        <dbReference type="EMBL" id="THC90003.1"/>
    </source>
</evidence>
<organism evidence="10 11">
    <name type="scientific">Aspergillus tanneri</name>
    <dbReference type="NCBI Taxonomy" id="1220188"/>
    <lineage>
        <taxon>Eukaryota</taxon>
        <taxon>Fungi</taxon>
        <taxon>Dikarya</taxon>
        <taxon>Ascomycota</taxon>
        <taxon>Pezizomycotina</taxon>
        <taxon>Eurotiomycetes</taxon>
        <taxon>Eurotiomycetidae</taxon>
        <taxon>Eurotiales</taxon>
        <taxon>Aspergillaceae</taxon>
        <taxon>Aspergillus</taxon>
        <taxon>Aspergillus subgen. Circumdati</taxon>
    </lineage>
</organism>
<dbReference type="GO" id="GO:0004497">
    <property type="term" value="F:monooxygenase activity"/>
    <property type="evidence" value="ECO:0007669"/>
    <property type="project" value="UniProtKB-KW"/>
</dbReference>
<comment type="similarity">
    <text evidence="2 9">Belongs to the cytochrome P450 family.</text>
</comment>